<evidence type="ECO:0000256" key="5">
    <source>
        <dbReference type="ARBA" id="ARBA00023136"/>
    </source>
</evidence>
<dbReference type="Proteomes" id="UP000398389">
    <property type="component" value="Unassembled WGS sequence"/>
</dbReference>
<keyword evidence="5 6" id="KW-0472">Membrane</keyword>
<evidence type="ECO:0000256" key="3">
    <source>
        <dbReference type="ARBA" id="ARBA00022692"/>
    </source>
</evidence>
<dbReference type="OrthoDB" id="3257095at2759"/>
<evidence type="ECO:0000256" key="2">
    <source>
        <dbReference type="ARBA" id="ARBA00022448"/>
    </source>
</evidence>
<feature type="transmembrane region" description="Helical" evidence="6">
    <location>
        <begin position="450"/>
        <end position="469"/>
    </location>
</feature>
<evidence type="ECO:0008006" key="9">
    <source>
        <dbReference type="Google" id="ProtNLM"/>
    </source>
</evidence>
<dbReference type="GeneID" id="43582904"/>
<dbReference type="Pfam" id="PF13520">
    <property type="entry name" value="AA_permease_2"/>
    <property type="match status" value="1"/>
</dbReference>
<keyword evidence="8" id="KW-1185">Reference proteome</keyword>
<dbReference type="GO" id="GO:0022857">
    <property type="term" value="F:transmembrane transporter activity"/>
    <property type="evidence" value="ECO:0007669"/>
    <property type="project" value="InterPro"/>
</dbReference>
<evidence type="ECO:0000313" key="7">
    <source>
        <dbReference type="EMBL" id="VVT54465.1"/>
    </source>
</evidence>
<evidence type="ECO:0000256" key="4">
    <source>
        <dbReference type="ARBA" id="ARBA00022989"/>
    </source>
</evidence>
<feature type="transmembrane region" description="Helical" evidence="6">
    <location>
        <begin position="82"/>
        <end position="112"/>
    </location>
</feature>
<feature type="transmembrane region" description="Helical" evidence="6">
    <location>
        <begin position="48"/>
        <end position="70"/>
    </location>
</feature>
<feature type="transmembrane region" description="Helical" evidence="6">
    <location>
        <begin position="481"/>
        <end position="500"/>
    </location>
</feature>
<dbReference type="PANTHER" id="PTHR45649:SF3">
    <property type="entry name" value="POLYAMINE TRANSPORTER TPO5"/>
    <property type="match status" value="1"/>
</dbReference>
<dbReference type="GO" id="GO:0016020">
    <property type="term" value="C:membrane"/>
    <property type="evidence" value="ECO:0007669"/>
    <property type="project" value="UniProtKB-SubCell"/>
</dbReference>
<reference evidence="7 8" key="1">
    <citation type="submission" date="2019-09" db="EMBL/GenBank/DDBJ databases">
        <authorList>
            <person name="Brejova B."/>
        </authorList>
    </citation>
    <scope>NUCLEOTIDE SEQUENCE [LARGE SCALE GENOMIC DNA]</scope>
</reference>
<organism evidence="7 8">
    <name type="scientific">Magnusiomyces paraingens</name>
    <dbReference type="NCBI Taxonomy" id="2606893"/>
    <lineage>
        <taxon>Eukaryota</taxon>
        <taxon>Fungi</taxon>
        <taxon>Dikarya</taxon>
        <taxon>Ascomycota</taxon>
        <taxon>Saccharomycotina</taxon>
        <taxon>Dipodascomycetes</taxon>
        <taxon>Dipodascales</taxon>
        <taxon>Dipodascaceae</taxon>
        <taxon>Magnusiomyces</taxon>
    </lineage>
</organism>
<comment type="subcellular location">
    <subcellularLocation>
        <location evidence="1">Membrane</location>
        <topology evidence="1">Multi-pass membrane protein</topology>
    </subcellularLocation>
</comment>
<dbReference type="RefSeq" id="XP_031854695.1">
    <property type="nucleotide sequence ID" value="XM_031998804.1"/>
</dbReference>
<dbReference type="PANTHER" id="PTHR45649">
    <property type="entry name" value="AMINO-ACID PERMEASE BAT1"/>
    <property type="match status" value="1"/>
</dbReference>
<proteinExistence type="predicted"/>
<dbReference type="PIRSF" id="PIRSF006060">
    <property type="entry name" value="AA_transporter"/>
    <property type="match status" value="1"/>
</dbReference>
<feature type="transmembrane region" description="Helical" evidence="6">
    <location>
        <begin position="200"/>
        <end position="219"/>
    </location>
</feature>
<feature type="transmembrane region" description="Helical" evidence="6">
    <location>
        <begin position="334"/>
        <end position="355"/>
    </location>
</feature>
<accession>A0A5E8C045</accession>
<keyword evidence="4 6" id="KW-1133">Transmembrane helix</keyword>
<gene>
    <name evidence="7" type="ORF">SAPINGB_P004089</name>
</gene>
<name>A0A5E8C045_9ASCO</name>
<feature type="transmembrane region" description="Helical" evidence="6">
    <location>
        <begin position="239"/>
        <end position="259"/>
    </location>
</feature>
<feature type="transmembrane region" description="Helical" evidence="6">
    <location>
        <begin position="376"/>
        <end position="402"/>
    </location>
</feature>
<feature type="transmembrane region" description="Helical" evidence="6">
    <location>
        <begin position="124"/>
        <end position="153"/>
    </location>
</feature>
<sequence>MPSYSTFDDDDLVPLVRSTSGAGITSETQLADLGYAQELPRRLSMMSILGLSFAIMGVPTGLSSTMAIGLTDGQHAGIFWGWVGVSLVSVCIAASLAEICSVFPTSGGVYYWSAMLAPHKWAPLASWTAGWLTLVGNWTVTTSICFSGAQLLLSSGSLFFPDWEPSALATVLAFWGVLGACALANALLANHHLAALNTVCIYWTATTVVVVGACLLAWAPEVNAPKVIFTHFDSSLSGWPAPIGLLVGSLQAAYTLTGYGMVASMCEEVQSPEREVPKGMILSVVAAGLTGVIFLIPVLAVLPTDRIAQLLAANDMPVTPMFLMVTGSPVRAQMLLGLLQGTIVFAGVGSLTAASRGTYAFARDGAIPGSHRWARVYDGVPVGGLFLSTAVCASLGLVYFGSRAAFDAFMGSATICLSASYGLPVAISLFRSRHALAHAPLKLGRFWGPLANWVTICWICLAMVLFSMPVSVPVTAGTMNYASAVFGGFFAIAAGWYVAWGRTHFHGPPELVEHYVKSGMGKPEVVEGLEVSVTSGILSTSPSPSSSSSLLRK</sequence>
<dbReference type="EMBL" id="CABVLU010000003">
    <property type="protein sequence ID" value="VVT54465.1"/>
    <property type="molecule type" value="Genomic_DNA"/>
</dbReference>
<dbReference type="InterPro" id="IPR002293">
    <property type="entry name" value="AA/rel_permease1"/>
</dbReference>
<feature type="transmembrane region" description="Helical" evidence="6">
    <location>
        <begin position="408"/>
        <end position="430"/>
    </location>
</feature>
<evidence type="ECO:0000256" key="1">
    <source>
        <dbReference type="ARBA" id="ARBA00004141"/>
    </source>
</evidence>
<dbReference type="Gene3D" id="1.20.1740.10">
    <property type="entry name" value="Amino acid/polyamine transporter I"/>
    <property type="match status" value="1"/>
</dbReference>
<keyword evidence="3 6" id="KW-0812">Transmembrane</keyword>
<feature type="transmembrane region" description="Helical" evidence="6">
    <location>
        <begin position="165"/>
        <end position="188"/>
    </location>
</feature>
<feature type="transmembrane region" description="Helical" evidence="6">
    <location>
        <begin position="280"/>
        <end position="302"/>
    </location>
</feature>
<keyword evidence="2" id="KW-0813">Transport</keyword>
<evidence type="ECO:0000313" key="8">
    <source>
        <dbReference type="Proteomes" id="UP000398389"/>
    </source>
</evidence>
<dbReference type="AlphaFoldDB" id="A0A5E8C045"/>
<protein>
    <recommendedName>
        <fullName evidence="9">Amino acid permease/ SLC12A domain-containing protein</fullName>
    </recommendedName>
</protein>
<evidence type="ECO:0000256" key="6">
    <source>
        <dbReference type="SAM" id="Phobius"/>
    </source>
</evidence>